<dbReference type="NCBIfam" id="NF002148">
    <property type="entry name" value="PRK00982.1-2"/>
    <property type="match status" value="1"/>
</dbReference>
<dbReference type="Proteomes" id="UP000002258">
    <property type="component" value="Chromosome 1"/>
</dbReference>
<keyword evidence="13 14" id="KW-0275">Fatty acid biosynthesis</keyword>
<dbReference type="NCBIfam" id="TIGR00517">
    <property type="entry name" value="acyl_carrier"/>
    <property type="match status" value="1"/>
</dbReference>
<keyword evidence="17" id="KW-1185">Reference proteome</keyword>
<proteinExistence type="inferred from homology"/>
<dbReference type="HOGENOM" id="CLU_108696_0_0_1"/>
<dbReference type="PANTHER" id="PTHR20863">
    <property type="entry name" value="ACYL CARRIER PROTEIN"/>
    <property type="match status" value="1"/>
</dbReference>
<dbReference type="InterPro" id="IPR036736">
    <property type="entry name" value="ACP-like_sf"/>
</dbReference>
<dbReference type="GeneID" id="4851112"/>
<keyword evidence="9" id="KW-0809">Transit peptide</keyword>
<keyword evidence="10" id="KW-0249">Electron transport</keyword>
<dbReference type="FunFam" id="1.10.1200.10:FF:000003">
    <property type="entry name" value="Acyl carrier protein"/>
    <property type="match status" value="1"/>
</dbReference>
<dbReference type="GO" id="GO:0000035">
    <property type="term" value="F:acyl binding"/>
    <property type="evidence" value="ECO:0007669"/>
    <property type="project" value="TreeGrafter"/>
</dbReference>
<evidence type="ECO:0000256" key="5">
    <source>
        <dbReference type="ARBA" id="ARBA00022450"/>
    </source>
</evidence>
<keyword evidence="7" id="KW-0597">Phosphoprotein</keyword>
<evidence type="ECO:0000256" key="1">
    <source>
        <dbReference type="ARBA" id="ARBA00004173"/>
    </source>
</evidence>
<dbReference type="InterPro" id="IPR006162">
    <property type="entry name" value="Ppantetheine_attach_site"/>
</dbReference>
<sequence length="128" mass="14455">MFRTSLLRNLRAPLISSSVTRKPLVQNVVALSQPLFVRNYSGFPPLTRELAKERILELLEGYDKVDASKEITEESSYVQDLGLDSLDVVEVVMELEHEFNIQIPDNEADSLKTVGQTIDYVLSQEDSV</sequence>
<accession>A3GFR3</accession>
<dbReference type="OMA" id="RFKTPRD"/>
<evidence type="ECO:0000313" key="16">
    <source>
        <dbReference type="EMBL" id="EAZ63797.1"/>
    </source>
</evidence>
<dbReference type="Pfam" id="PF00550">
    <property type="entry name" value="PP-binding"/>
    <property type="match status" value="1"/>
</dbReference>
<comment type="function">
    <text evidence="14">Carrier of the growing fatty acid chain in fatty acid biosynthesis.</text>
</comment>
<reference evidence="16 17" key="1">
    <citation type="journal article" date="2007" name="Nat. Biotechnol.">
        <title>Genome sequence of the lignocellulose-bioconverting and xylose-fermenting yeast Pichia stipitis.</title>
        <authorList>
            <person name="Jeffries T.W."/>
            <person name="Grigoriev I.V."/>
            <person name="Grimwood J."/>
            <person name="Laplaza J.M."/>
            <person name="Aerts A."/>
            <person name="Salamov A."/>
            <person name="Schmutz J."/>
            <person name="Lindquist E."/>
            <person name="Dehal P."/>
            <person name="Shapiro H."/>
            <person name="Jin Y.S."/>
            <person name="Passoth V."/>
            <person name="Richardson P.M."/>
        </authorList>
    </citation>
    <scope>NUCLEOTIDE SEQUENCE [LARGE SCALE GENOMIC DNA]</scope>
    <source>
        <strain evidence="17">ATCC 58785 / CBS 6054 / NBRC 10063 / NRRL Y-11545</strain>
    </source>
</reference>
<comment type="similarity">
    <text evidence="3">Belongs to the acyl carrier protein (ACP) family.</text>
</comment>
<dbReference type="GO" id="GO:0099128">
    <property type="term" value="C:mitochondrial [2Fe-2S] assembly complex"/>
    <property type="evidence" value="ECO:0007669"/>
    <property type="project" value="UniProtKB-ARBA"/>
</dbReference>
<dbReference type="SUPFAM" id="SSF47336">
    <property type="entry name" value="ACP-like"/>
    <property type="match status" value="1"/>
</dbReference>
<evidence type="ECO:0000259" key="15">
    <source>
        <dbReference type="PROSITE" id="PS50075"/>
    </source>
</evidence>
<dbReference type="InterPro" id="IPR003231">
    <property type="entry name" value="ACP"/>
</dbReference>
<name>A3GFR3_PICST</name>
<dbReference type="GO" id="GO:0016491">
    <property type="term" value="F:oxidoreductase activity"/>
    <property type="evidence" value="ECO:0007669"/>
    <property type="project" value="UniProtKB-KW"/>
</dbReference>
<evidence type="ECO:0000256" key="14">
    <source>
        <dbReference type="RuleBase" id="RU000722"/>
    </source>
</evidence>
<comment type="subcellular location">
    <subcellularLocation>
        <location evidence="1">Mitochondrion</location>
    </subcellularLocation>
</comment>
<gene>
    <name evidence="16" type="primary">ACP2</name>
    <name evidence="16" type="ORF">PICST_80821</name>
</gene>
<dbReference type="PANTHER" id="PTHR20863:SF28">
    <property type="entry name" value="ACYL CARRIER PROTEIN, MITOCHONDRIAL"/>
    <property type="match status" value="1"/>
</dbReference>
<evidence type="ECO:0000256" key="3">
    <source>
        <dbReference type="ARBA" id="ARBA00010930"/>
    </source>
</evidence>
<keyword evidence="8" id="KW-0276">Fatty acid metabolism</keyword>
<keyword evidence="5 14" id="KW-0596">Phosphopantetheine</keyword>
<evidence type="ECO:0000256" key="12">
    <source>
        <dbReference type="ARBA" id="ARBA00023128"/>
    </source>
</evidence>
<evidence type="ECO:0000256" key="4">
    <source>
        <dbReference type="ARBA" id="ARBA00022448"/>
    </source>
</evidence>
<keyword evidence="11" id="KW-0443">Lipid metabolism</keyword>
<dbReference type="InterPro" id="IPR009081">
    <property type="entry name" value="PP-bd_ACP"/>
</dbReference>
<evidence type="ECO:0000256" key="2">
    <source>
        <dbReference type="ARBA" id="ARBA00005194"/>
    </source>
</evidence>
<organism evidence="16 17">
    <name type="scientific">Scheffersomyces stipitis (strain ATCC 58785 / CBS 6054 / NBRC 10063 / NRRL Y-11545)</name>
    <name type="common">Yeast</name>
    <name type="synonym">Pichia stipitis</name>
    <dbReference type="NCBI Taxonomy" id="322104"/>
    <lineage>
        <taxon>Eukaryota</taxon>
        <taxon>Fungi</taxon>
        <taxon>Dikarya</taxon>
        <taxon>Ascomycota</taxon>
        <taxon>Saccharomycotina</taxon>
        <taxon>Pichiomycetes</taxon>
        <taxon>Debaryomycetaceae</taxon>
        <taxon>Scheffersomyces</taxon>
    </lineage>
</organism>
<evidence type="ECO:0000256" key="10">
    <source>
        <dbReference type="ARBA" id="ARBA00022982"/>
    </source>
</evidence>
<dbReference type="EMBL" id="AAVQ01000001">
    <property type="protein sequence ID" value="EAZ63797.1"/>
    <property type="molecule type" value="Genomic_DNA"/>
</dbReference>
<dbReference type="KEGG" id="pic:PICST_80821"/>
<dbReference type="RefSeq" id="XP_001387820.1">
    <property type="nucleotide sequence ID" value="XM_001387783.1"/>
</dbReference>
<evidence type="ECO:0000313" key="17">
    <source>
        <dbReference type="Proteomes" id="UP000002258"/>
    </source>
</evidence>
<dbReference type="InParanoid" id="A3GFR3"/>
<feature type="domain" description="Carrier" evidence="15">
    <location>
        <begin position="49"/>
        <end position="125"/>
    </location>
</feature>
<dbReference type="PROSITE" id="PS50075">
    <property type="entry name" value="CARRIER"/>
    <property type="match status" value="1"/>
</dbReference>
<dbReference type="OrthoDB" id="448946at2759"/>
<dbReference type="NCBIfam" id="NF002150">
    <property type="entry name" value="PRK00982.1-4"/>
    <property type="match status" value="1"/>
</dbReference>
<keyword evidence="6 14" id="KW-0444">Lipid biosynthesis</keyword>
<dbReference type="PROSITE" id="PS00012">
    <property type="entry name" value="PHOSPHOPANTETHEINE"/>
    <property type="match status" value="1"/>
</dbReference>
<evidence type="ECO:0000256" key="8">
    <source>
        <dbReference type="ARBA" id="ARBA00022832"/>
    </source>
</evidence>
<dbReference type="AlphaFoldDB" id="A3GFR3"/>
<dbReference type="Gene3D" id="1.10.1200.10">
    <property type="entry name" value="ACP-like"/>
    <property type="match status" value="1"/>
</dbReference>
<evidence type="ECO:0000256" key="11">
    <source>
        <dbReference type="ARBA" id="ARBA00023098"/>
    </source>
</evidence>
<protein>
    <recommendedName>
        <fullName evidence="14">Acyl carrier protein</fullName>
    </recommendedName>
</protein>
<evidence type="ECO:0000256" key="6">
    <source>
        <dbReference type="ARBA" id="ARBA00022516"/>
    </source>
</evidence>
<keyword evidence="12" id="KW-0496">Mitochondrion</keyword>
<keyword evidence="16" id="KW-0560">Oxidoreductase</keyword>
<evidence type="ECO:0000256" key="9">
    <source>
        <dbReference type="ARBA" id="ARBA00022946"/>
    </source>
</evidence>
<comment type="caution">
    <text evidence="16">The sequence shown here is derived from an EMBL/GenBank/DDBJ whole genome shotgun (WGS) entry which is preliminary data.</text>
</comment>
<keyword evidence="4" id="KW-0813">Transport</keyword>
<dbReference type="HAMAP" id="MF_01217">
    <property type="entry name" value="Acyl_carrier"/>
    <property type="match status" value="1"/>
</dbReference>
<comment type="pathway">
    <text evidence="2">Lipid metabolism; fatty acid biosynthesis.</text>
</comment>
<dbReference type="GO" id="GO:0000036">
    <property type="term" value="F:acyl carrier activity"/>
    <property type="evidence" value="ECO:0007669"/>
    <property type="project" value="TreeGrafter"/>
</dbReference>
<dbReference type="STRING" id="322104.A3GFR3"/>
<evidence type="ECO:0000256" key="13">
    <source>
        <dbReference type="ARBA" id="ARBA00023160"/>
    </source>
</evidence>
<evidence type="ECO:0000256" key="7">
    <source>
        <dbReference type="ARBA" id="ARBA00022553"/>
    </source>
</evidence>
<dbReference type="eggNOG" id="KOG1748">
    <property type="taxonomic scope" value="Eukaryota"/>
</dbReference>